<feature type="transmembrane region" description="Helical" evidence="5">
    <location>
        <begin position="387"/>
        <end position="414"/>
    </location>
</feature>
<dbReference type="Pfam" id="PF01740">
    <property type="entry name" value="STAS"/>
    <property type="match status" value="1"/>
</dbReference>
<dbReference type="Gene3D" id="3.30.750.24">
    <property type="entry name" value="STAS domain"/>
    <property type="match status" value="1"/>
</dbReference>
<dbReference type="GO" id="GO:0016020">
    <property type="term" value="C:membrane"/>
    <property type="evidence" value="ECO:0007669"/>
    <property type="project" value="UniProtKB-SubCell"/>
</dbReference>
<dbReference type="InterPro" id="IPR011547">
    <property type="entry name" value="SLC26A/SulP_dom"/>
</dbReference>
<evidence type="ECO:0000259" key="6">
    <source>
        <dbReference type="PROSITE" id="PS50801"/>
    </source>
</evidence>
<feature type="transmembrane region" description="Helical" evidence="5">
    <location>
        <begin position="322"/>
        <end position="342"/>
    </location>
</feature>
<keyword evidence="3 5" id="KW-1133">Transmembrane helix</keyword>
<dbReference type="Proteomes" id="UP000278746">
    <property type="component" value="Unassembled WGS sequence"/>
</dbReference>
<sequence length="558" mass="60158">MREWLPILGVLKSYDLRQDLRGDLNAGLIVAIMLVPQGMAYAMLAGLPPVMGLYAATVPILIYALFGTSRQLAVGPVAMVSLLVFSGVSGFAEPGSQEYISLVLLLALMVGGIQLAMGVLRLGVVTKFISHGVISGFTSAAAIIIGFSQMKHLVGIDLESSKNVFLIVGEISARAGEIHLPTLGIGVGSILVLIFMKRRVKKIPGPLAVVVLGMLAVVLLNLHNNGVAIIRDVPAGLPGLTIPALDPSLILALLPTAITISIIGFVESYAMANVIASKEKYRVHANGELKGLGLSNIGAAFFSGFPVTGGFSRSAVNYDAGARTPVASIITAALIVIVLLFFTSWFYYLPQAVLAAIILVAVYKLIDVKEAVHLWKVKRIDGVTLALTFAATLILGIEWGIAAGIAFSLFVFIYQSSKPHIAELGYVDDLGLYRNVSRFDKARTFAKTLILRIDSPLYFANMEFIKEYLHDQMVRKADLKHVILDFSGVNDVDAIALDELEEWIRSERENHQVETTLVNVKGPVRDLLAKAGWVNKFGPGIQYPSIDQALTGLQVNQQ</sequence>
<dbReference type="EMBL" id="RHIB01000003">
    <property type="protein sequence ID" value="RNA66855.1"/>
    <property type="molecule type" value="Genomic_DNA"/>
</dbReference>
<dbReference type="RefSeq" id="WP_122900713.1">
    <property type="nucleotide sequence ID" value="NZ_RHIB01000003.1"/>
</dbReference>
<feature type="transmembrane region" description="Helical" evidence="5">
    <location>
        <begin position="50"/>
        <end position="66"/>
    </location>
</feature>
<feature type="transmembrane region" description="Helical" evidence="5">
    <location>
        <begin position="207"/>
        <end position="230"/>
    </location>
</feature>
<feature type="domain" description="STAS" evidence="6">
    <location>
        <begin position="438"/>
        <end position="553"/>
    </location>
</feature>
<evidence type="ECO:0000256" key="5">
    <source>
        <dbReference type="SAM" id="Phobius"/>
    </source>
</evidence>
<keyword evidence="4 5" id="KW-0472">Membrane</keyword>
<reference evidence="7 8" key="1">
    <citation type="submission" date="2018-10" db="EMBL/GenBank/DDBJ databases">
        <title>Bacillus Keqinensis sp. nov., a moderately halophilic bacterium isolated from a saline-alkaline lake.</title>
        <authorList>
            <person name="Wang H."/>
        </authorList>
    </citation>
    <scope>NUCLEOTIDE SEQUENCE [LARGE SCALE GENOMIC DNA]</scope>
    <source>
        <strain evidence="7 8">KQ-3</strain>
    </source>
</reference>
<feature type="transmembrane region" description="Helical" evidence="5">
    <location>
        <begin position="348"/>
        <end position="366"/>
    </location>
</feature>
<dbReference type="AlphaFoldDB" id="A0A3M7TMU1"/>
<comment type="caution">
    <text evidence="7">The sequence shown here is derived from an EMBL/GenBank/DDBJ whole genome shotgun (WGS) entry which is preliminary data.</text>
</comment>
<comment type="subcellular location">
    <subcellularLocation>
        <location evidence="1">Membrane</location>
        <topology evidence="1">Multi-pass membrane protein</topology>
    </subcellularLocation>
</comment>
<dbReference type="CDD" id="cd07042">
    <property type="entry name" value="STAS_SulP_like_sulfate_transporter"/>
    <property type="match status" value="1"/>
</dbReference>
<evidence type="ECO:0000313" key="7">
    <source>
        <dbReference type="EMBL" id="RNA66855.1"/>
    </source>
</evidence>
<protein>
    <submittedName>
        <fullName evidence="7">Solute carrier 26 family protein</fullName>
    </submittedName>
</protein>
<evidence type="ECO:0000313" key="8">
    <source>
        <dbReference type="Proteomes" id="UP000278746"/>
    </source>
</evidence>
<keyword evidence="2 5" id="KW-0812">Transmembrane</keyword>
<dbReference type="OrthoDB" id="9771198at2"/>
<feature type="transmembrane region" description="Helical" evidence="5">
    <location>
        <begin position="178"/>
        <end position="195"/>
    </location>
</feature>
<feature type="transmembrane region" description="Helical" evidence="5">
    <location>
        <begin position="132"/>
        <end position="150"/>
    </location>
</feature>
<evidence type="ECO:0000256" key="2">
    <source>
        <dbReference type="ARBA" id="ARBA00022692"/>
    </source>
</evidence>
<name>A0A3M7TMU1_9BACI</name>
<dbReference type="PROSITE" id="PS50801">
    <property type="entry name" value="STAS"/>
    <property type="match status" value="1"/>
</dbReference>
<dbReference type="InterPro" id="IPR001902">
    <property type="entry name" value="SLC26A/SulP_fam"/>
</dbReference>
<dbReference type="Pfam" id="PF00916">
    <property type="entry name" value="Sulfate_transp"/>
    <property type="match status" value="1"/>
</dbReference>
<dbReference type="NCBIfam" id="TIGR00815">
    <property type="entry name" value="sulP"/>
    <property type="match status" value="1"/>
</dbReference>
<accession>A0A3M7TMU1</accession>
<gene>
    <name evidence="7" type="ORF">EBO34_16750</name>
</gene>
<feature type="transmembrane region" description="Helical" evidence="5">
    <location>
        <begin position="73"/>
        <end position="93"/>
    </location>
</feature>
<proteinExistence type="predicted"/>
<feature type="transmembrane region" description="Helical" evidence="5">
    <location>
        <begin position="99"/>
        <end position="120"/>
    </location>
</feature>
<dbReference type="GO" id="GO:0055085">
    <property type="term" value="P:transmembrane transport"/>
    <property type="evidence" value="ECO:0007669"/>
    <property type="project" value="InterPro"/>
</dbReference>
<evidence type="ECO:0000256" key="1">
    <source>
        <dbReference type="ARBA" id="ARBA00004141"/>
    </source>
</evidence>
<keyword evidence="8" id="KW-1185">Reference proteome</keyword>
<evidence type="ECO:0000256" key="4">
    <source>
        <dbReference type="ARBA" id="ARBA00023136"/>
    </source>
</evidence>
<dbReference type="InterPro" id="IPR036513">
    <property type="entry name" value="STAS_dom_sf"/>
</dbReference>
<organism evidence="7 8">
    <name type="scientific">Alteribacter keqinensis</name>
    <dbReference type="NCBI Taxonomy" id="2483800"/>
    <lineage>
        <taxon>Bacteria</taxon>
        <taxon>Bacillati</taxon>
        <taxon>Bacillota</taxon>
        <taxon>Bacilli</taxon>
        <taxon>Bacillales</taxon>
        <taxon>Bacillaceae</taxon>
        <taxon>Alteribacter</taxon>
    </lineage>
</organism>
<dbReference type="InterPro" id="IPR002645">
    <property type="entry name" value="STAS_dom"/>
</dbReference>
<feature type="transmembrane region" description="Helical" evidence="5">
    <location>
        <begin position="250"/>
        <end position="272"/>
    </location>
</feature>
<dbReference type="PANTHER" id="PTHR11814">
    <property type="entry name" value="SULFATE TRANSPORTER"/>
    <property type="match status" value="1"/>
</dbReference>
<dbReference type="SUPFAM" id="SSF52091">
    <property type="entry name" value="SpoIIaa-like"/>
    <property type="match status" value="1"/>
</dbReference>
<evidence type="ECO:0000256" key="3">
    <source>
        <dbReference type="ARBA" id="ARBA00022989"/>
    </source>
</evidence>
<feature type="transmembrane region" description="Helical" evidence="5">
    <location>
        <begin position="24"/>
        <end position="44"/>
    </location>
</feature>